<dbReference type="PRINTS" id="PR00364">
    <property type="entry name" value="DISEASERSIST"/>
</dbReference>
<dbReference type="AlphaFoldDB" id="A0A543FT13"/>
<dbReference type="InterPro" id="IPR027417">
    <property type="entry name" value="P-loop_NTPase"/>
</dbReference>
<dbReference type="Gene3D" id="3.40.50.300">
    <property type="entry name" value="P-loop containing nucleotide triphosphate hydrolases"/>
    <property type="match status" value="1"/>
</dbReference>
<dbReference type="SUPFAM" id="SSF48452">
    <property type="entry name" value="TPR-like"/>
    <property type="match status" value="2"/>
</dbReference>
<proteinExistence type="predicted"/>
<comment type="caution">
    <text evidence="1">The sequence shown here is derived from an EMBL/GenBank/DDBJ whole genome shotgun (WGS) entry which is preliminary data.</text>
</comment>
<keyword evidence="2" id="KW-1185">Reference proteome</keyword>
<dbReference type="GO" id="GO:0043531">
    <property type="term" value="F:ADP binding"/>
    <property type="evidence" value="ECO:0007669"/>
    <property type="project" value="InterPro"/>
</dbReference>
<dbReference type="Gene3D" id="1.10.10.10">
    <property type="entry name" value="Winged helix-like DNA-binding domain superfamily/Winged helix DNA-binding domain"/>
    <property type="match status" value="1"/>
</dbReference>
<sequence length="750" mass="82012">MAYLDQIIEQSGPGPVVVTIDGMAGIGKTALAAHVAHRWSSRYPDGQLFLDLQGYTRGVRPVDPRDALGRLLRAIGVPGGQIPDDLEDRAALYRSCLADRTVLVLLDNAASEAQVLPQLPGSGGSLVMITSRRRLAGLDVTHAHSLGILAADDAVDLLVRSSGRSGSPADQRDQLMETAELCGFLPLAVRIAAARLRSRPSWSLLHLNERLRCFRHRLAELEAGDRGVTAALDLSYAHLEPDLRYGYRMLALHPGLDFDVDAAATLMGQRSTKVEPLLDHLLEVHLLQEHVPGRYRFHDLIRAHAMEVARVEEGQADRRDALVRLAEHYCRAVRSAVDLLYPYERENRRRAGDADENLLAVEDPARAATWVETELTNLLAVAESSDLNGWPEGTLRLSALLHRHLRTRGRYSDGADLHERAVCTARKIGDRLAELDALNDLGHMRRLQGRFPDAIALFAEVRCAARTTGDQHGDLNALIGIGQVHLMQGRYTEAVGSFGAARSTAVRIGCRGRELEALLGLGWVRVAQGDPAVAELQRAVELARAVGHSTAEVRALTALGLSHRLGGRHGEAMSLFEQAMRVARAAGEQPGELEALIRIASLQRILGRFEEAGVMYERAVRVAREVGSRNYEFEALHGSGRLQNDAGRPREALALHQRALDLAVSLGQAAEEARAHDGLAHAHSTLEDHEQARAHWRRALSILIALGSARTEEPETTTAAIRSHLERLDAEAEREQATSASHAREVLHSG</sequence>
<evidence type="ECO:0000313" key="2">
    <source>
        <dbReference type="Proteomes" id="UP000319818"/>
    </source>
</evidence>
<dbReference type="InterPro" id="IPR011990">
    <property type="entry name" value="TPR-like_helical_dom_sf"/>
</dbReference>
<reference evidence="1 2" key="1">
    <citation type="submission" date="2019-06" db="EMBL/GenBank/DDBJ databases">
        <title>Sequencing the genomes of 1000 actinobacteria strains.</title>
        <authorList>
            <person name="Klenk H.-P."/>
        </authorList>
    </citation>
    <scope>NUCLEOTIDE SEQUENCE [LARGE SCALE GENOMIC DNA]</scope>
    <source>
        <strain evidence="1 2">DSM 45511</strain>
    </source>
</reference>
<dbReference type="EMBL" id="VFPH01000002">
    <property type="protein sequence ID" value="TQM36975.1"/>
    <property type="molecule type" value="Genomic_DNA"/>
</dbReference>
<dbReference type="Pfam" id="PF13424">
    <property type="entry name" value="TPR_12"/>
    <property type="match status" value="1"/>
</dbReference>
<dbReference type="PANTHER" id="PTHR10098">
    <property type="entry name" value="RAPSYN-RELATED"/>
    <property type="match status" value="1"/>
</dbReference>
<dbReference type="Gene3D" id="1.25.40.10">
    <property type="entry name" value="Tetratricopeptide repeat domain"/>
    <property type="match status" value="2"/>
</dbReference>
<dbReference type="InterPro" id="IPR019734">
    <property type="entry name" value="TPR_rpt"/>
</dbReference>
<dbReference type="SUPFAM" id="SSF52540">
    <property type="entry name" value="P-loop containing nucleoside triphosphate hydrolases"/>
    <property type="match status" value="1"/>
</dbReference>
<evidence type="ECO:0000313" key="1">
    <source>
        <dbReference type="EMBL" id="TQM36975.1"/>
    </source>
</evidence>
<dbReference type="PANTHER" id="PTHR10098:SF106">
    <property type="entry name" value="TETRATRICOPEPTIDE REPEAT PROTEIN 28-LIKE PROTEIN"/>
    <property type="match status" value="1"/>
</dbReference>
<protein>
    <submittedName>
        <fullName evidence="1">Tetratricopeptide repeat protein</fullName>
    </submittedName>
</protein>
<organism evidence="1 2">
    <name type="scientific">Pseudonocardia cypriaca</name>
    <dbReference type="NCBI Taxonomy" id="882449"/>
    <lineage>
        <taxon>Bacteria</taxon>
        <taxon>Bacillati</taxon>
        <taxon>Actinomycetota</taxon>
        <taxon>Actinomycetes</taxon>
        <taxon>Pseudonocardiales</taxon>
        <taxon>Pseudonocardiaceae</taxon>
        <taxon>Pseudonocardia</taxon>
    </lineage>
</organism>
<name>A0A543FT13_9PSEU</name>
<accession>A0A543FT13</accession>
<dbReference type="SMART" id="SM00028">
    <property type="entry name" value="TPR"/>
    <property type="match status" value="6"/>
</dbReference>
<gene>
    <name evidence="1" type="ORF">FB388_4171</name>
</gene>
<dbReference type="InterPro" id="IPR036388">
    <property type="entry name" value="WH-like_DNA-bd_sf"/>
</dbReference>
<dbReference type="Proteomes" id="UP000319818">
    <property type="component" value="Unassembled WGS sequence"/>
</dbReference>